<feature type="region of interest" description="Disordered" evidence="1">
    <location>
        <begin position="267"/>
        <end position="365"/>
    </location>
</feature>
<dbReference type="AlphaFoldDB" id="A0A7E4VNP2"/>
<protein>
    <submittedName>
        <fullName evidence="3">Non-specific serine/threonine protein kinase</fullName>
    </submittedName>
</protein>
<name>A0A7E4VNP2_PANRE</name>
<dbReference type="WBParaSite" id="Pan_g23381.t1">
    <property type="protein sequence ID" value="Pan_g23381.t1"/>
    <property type="gene ID" value="Pan_g23381"/>
</dbReference>
<reference evidence="2" key="1">
    <citation type="journal article" date="2013" name="Genetics">
        <title>The draft genome and transcriptome of Panagrellus redivivus are shaped by the harsh demands of a free-living lifestyle.</title>
        <authorList>
            <person name="Srinivasan J."/>
            <person name="Dillman A.R."/>
            <person name="Macchietto M.G."/>
            <person name="Heikkinen L."/>
            <person name="Lakso M."/>
            <person name="Fracchia K.M."/>
            <person name="Antoshechkin I."/>
            <person name="Mortazavi A."/>
            <person name="Wong G."/>
            <person name="Sternberg P.W."/>
        </authorList>
    </citation>
    <scope>NUCLEOTIDE SEQUENCE [LARGE SCALE GENOMIC DNA]</scope>
    <source>
        <strain evidence="2">MT8872</strain>
    </source>
</reference>
<evidence type="ECO:0000313" key="2">
    <source>
        <dbReference type="Proteomes" id="UP000492821"/>
    </source>
</evidence>
<evidence type="ECO:0000313" key="3">
    <source>
        <dbReference type="WBParaSite" id="Pan_g23381.t1"/>
    </source>
</evidence>
<feature type="compositionally biased region" description="Basic residues" evidence="1">
    <location>
        <begin position="346"/>
        <end position="356"/>
    </location>
</feature>
<accession>A0A7E4VNP2</accession>
<proteinExistence type="predicted"/>
<keyword evidence="2" id="KW-1185">Reference proteome</keyword>
<dbReference type="Proteomes" id="UP000492821">
    <property type="component" value="Unassembled WGS sequence"/>
</dbReference>
<organism evidence="2 3">
    <name type="scientific">Panagrellus redivivus</name>
    <name type="common">Microworm</name>
    <dbReference type="NCBI Taxonomy" id="6233"/>
    <lineage>
        <taxon>Eukaryota</taxon>
        <taxon>Metazoa</taxon>
        <taxon>Ecdysozoa</taxon>
        <taxon>Nematoda</taxon>
        <taxon>Chromadorea</taxon>
        <taxon>Rhabditida</taxon>
        <taxon>Tylenchina</taxon>
        <taxon>Panagrolaimomorpha</taxon>
        <taxon>Panagrolaimoidea</taxon>
        <taxon>Panagrolaimidae</taxon>
        <taxon>Panagrellus</taxon>
    </lineage>
</organism>
<feature type="compositionally biased region" description="Polar residues" evidence="1">
    <location>
        <begin position="321"/>
        <end position="342"/>
    </location>
</feature>
<evidence type="ECO:0000256" key="1">
    <source>
        <dbReference type="SAM" id="MobiDB-lite"/>
    </source>
</evidence>
<reference evidence="3" key="2">
    <citation type="submission" date="2020-10" db="UniProtKB">
        <authorList>
            <consortium name="WormBaseParasite"/>
        </authorList>
    </citation>
    <scope>IDENTIFICATION</scope>
</reference>
<sequence length="920" mass="103365">MEKMKPLKLIPAQVGTDATHCLKAFALLARDGERWICWVVSRVFPEGLPGAQKPQKEPFLLWSACLRFLLGPLLPWTRGLGLSMVPLASRLMPIFVVGPSKPWLHVNALKLRVVFSDEPQGLLESASRLCTDMMRSIEEPSRSLSPLSRPSRLSSRIYGRGEVPLPTDELMLWLLKSKTDGNTDKTEPSYRTSAFFHRYRTTSTSCYMSYYNAIFLKKQIGPAAFNAWISIPVRKQPSLWTVVVAVKMDRPFKIKVPTGKIVFLDSNNNRATTKPQVDGRRTWFPHSPDQIRDEPSPEPADFAPSSSVQSRKRAFGASGRPQPTASVTASDSPVTDVTATPQNPMPKKRGRRRKNAVKPVEPPSVAAVRKSARVAQAKEVEKDEDTVERLFEVPKYLLNETDRRKYEETPDPDECLINPDEIPQFEPSQIKEFLLAASIKLGADEDACLLHLKGHAYDIRAALNSIDDPNSAALSSIVSESGPGYWSTADLEVFVYECNNPRVRGRVKKLQKVLPTKSRANIVNAYHRLKCYLCPVPRDHYFCSTRIHGSKPTLGYDYVKSGECQNCNHELPNGLESGDIALCAACGLYFKLYGEMRQNAEVTEEVFNFDPNTVCPCSVDEAPIPDIECFNLLTRVKGREVFFFSGEDLKTVAEQMQQHQCSDVLKKVLNSPDLDTYTHIVIGWPGLLKLPSKFATYDVNENAPNAVQSEVAHKRILWDNLTLLYRSENPDIAAIVKTLHHLAKAADGTYSFEELRRSFAMFEHDIEEYDQESLQNIAEGSAEDLEEFLSPSVQSPDFFYFGRITKDDEFESVFDPSCYDYFNWLSVNDDGEVAPAGFTPPQILDPAEEVILAKNQDIGVIAFAKAFFESKRSAVKTAHAHGVSEAFVRTFGVKHKSAIQNIYNSATKLFRPSRNTRKTR</sequence>